<accession>A0AAD5DMR6</accession>
<feature type="transmembrane region" description="Helical" evidence="2">
    <location>
        <begin position="25"/>
        <end position="44"/>
    </location>
</feature>
<gene>
    <name evidence="3" type="ORF">COHA_007031</name>
</gene>
<dbReference type="InterPro" id="IPR000225">
    <property type="entry name" value="Armadillo"/>
</dbReference>
<dbReference type="Gene3D" id="1.25.10.10">
    <property type="entry name" value="Leucine-rich Repeat Variant"/>
    <property type="match status" value="1"/>
</dbReference>
<dbReference type="AlphaFoldDB" id="A0AAD5DMR6"/>
<evidence type="ECO:0000256" key="2">
    <source>
        <dbReference type="SAM" id="Phobius"/>
    </source>
</evidence>
<name>A0AAD5DMR6_9CHLO</name>
<dbReference type="Proteomes" id="UP001205105">
    <property type="component" value="Unassembled WGS sequence"/>
</dbReference>
<keyword evidence="2" id="KW-0812">Transmembrane</keyword>
<dbReference type="SUPFAM" id="SSF48371">
    <property type="entry name" value="ARM repeat"/>
    <property type="match status" value="1"/>
</dbReference>
<evidence type="ECO:0000313" key="3">
    <source>
        <dbReference type="EMBL" id="KAI7839218.1"/>
    </source>
</evidence>
<keyword evidence="4" id="KW-1185">Reference proteome</keyword>
<dbReference type="PANTHER" id="PTHR47673:SF1">
    <property type="entry name" value="ARM REPEAT SUPERFAMILY PROTEIN"/>
    <property type="match status" value="1"/>
</dbReference>
<keyword evidence="2" id="KW-1133">Transmembrane helix</keyword>
<keyword evidence="2" id="KW-0472">Membrane</keyword>
<evidence type="ECO:0000313" key="4">
    <source>
        <dbReference type="Proteomes" id="UP001205105"/>
    </source>
</evidence>
<organism evidence="3 4">
    <name type="scientific">Chlorella ohadii</name>
    <dbReference type="NCBI Taxonomy" id="2649997"/>
    <lineage>
        <taxon>Eukaryota</taxon>
        <taxon>Viridiplantae</taxon>
        <taxon>Chlorophyta</taxon>
        <taxon>core chlorophytes</taxon>
        <taxon>Trebouxiophyceae</taxon>
        <taxon>Chlorellales</taxon>
        <taxon>Chlorellaceae</taxon>
        <taxon>Chlorella clade</taxon>
        <taxon>Chlorella</taxon>
    </lineage>
</organism>
<feature type="repeat" description="ARM" evidence="1">
    <location>
        <begin position="86"/>
        <end position="130"/>
    </location>
</feature>
<proteinExistence type="predicted"/>
<comment type="caution">
    <text evidence="3">The sequence shown here is derived from an EMBL/GenBank/DDBJ whole genome shotgun (WGS) entry which is preliminary data.</text>
</comment>
<dbReference type="InterPro" id="IPR011989">
    <property type="entry name" value="ARM-like"/>
</dbReference>
<protein>
    <submittedName>
        <fullName evidence="3">Uncharacterized protein</fullName>
    </submittedName>
</protein>
<dbReference type="InterPro" id="IPR016024">
    <property type="entry name" value="ARM-type_fold"/>
</dbReference>
<sequence length="167" mass="17743">MSTATEEEAATAAVHDTLRPKILRFFALLMIFGAGLNVLPSVAASSVGNTLSLMEAQEPFIVKAGCSRLQLLMRAEAARQRAVQQGAARKLLRLLQAPGADEGVVDYAMATLEKLADCEEGLVSLRDEGGQAALEAYLAGVQRSPMTEDAIYRAQQLLAALAQLGDI</sequence>
<dbReference type="EMBL" id="JADXDR010000105">
    <property type="protein sequence ID" value="KAI7839218.1"/>
    <property type="molecule type" value="Genomic_DNA"/>
</dbReference>
<evidence type="ECO:0000256" key="1">
    <source>
        <dbReference type="PROSITE-ProRule" id="PRU00259"/>
    </source>
</evidence>
<dbReference type="PANTHER" id="PTHR47673">
    <property type="entry name" value="ARM REPEAT SUPERFAMILY PROTEIN"/>
    <property type="match status" value="1"/>
</dbReference>
<dbReference type="PROSITE" id="PS50176">
    <property type="entry name" value="ARM_REPEAT"/>
    <property type="match status" value="1"/>
</dbReference>
<reference evidence="3" key="1">
    <citation type="submission" date="2020-11" db="EMBL/GenBank/DDBJ databases">
        <title>Chlorella ohadii genome sequencing and assembly.</title>
        <authorList>
            <person name="Murik O."/>
            <person name="Treves H."/>
            <person name="Kedem I."/>
            <person name="Shotland Y."/>
            <person name="Kaplan A."/>
        </authorList>
    </citation>
    <scope>NUCLEOTIDE SEQUENCE</scope>
    <source>
        <strain evidence="3">1</strain>
    </source>
</reference>